<dbReference type="InterPro" id="IPR043502">
    <property type="entry name" value="DNA/RNA_pol_sf"/>
</dbReference>
<accession>A0A8X6PMW6</accession>
<gene>
    <name evidence="2" type="primary">TY3B-I_1109</name>
    <name evidence="2" type="ORF">NPIL_69801</name>
</gene>
<dbReference type="PANTHER" id="PTHR37984:SF5">
    <property type="entry name" value="PROTEIN NYNRIN-LIKE"/>
    <property type="match status" value="1"/>
</dbReference>
<evidence type="ECO:0000313" key="2">
    <source>
        <dbReference type="EMBL" id="GFT79585.1"/>
    </source>
</evidence>
<reference evidence="2" key="1">
    <citation type="submission" date="2020-08" db="EMBL/GenBank/DDBJ databases">
        <title>Multicomponent nature underlies the extraordinary mechanical properties of spider dragline silk.</title>
        <authorList>
            <person name="Kono N."/>
            <person name="Nakamura H."/>
            <person name="Mori M."/>
            <person name="Yoshida Y."/>
            <person name="Ohtoshi R."/>
            <person name="Malay A.D."/>
            <person name="Moran D.A.P."/>
            <person name="Tomita M."/>
            <person name="Numata K."/>
            <person name="Arakawa K."/>
        </authorList>
    </citation>
    <scope>NUCLEOTIDE SEQUENCE</scope>
</reference>
<dbReference type="EMBL" id="BMAW01118417">
    <property type="protein sequence ID" value="GFT79585.1"/>
    <property type="molecule type" value="Genomic_DNA"/>
</dbReference>
<dbReference type="Pfam" id="PF00078">
    <property type="entry name" value="RVT_1"/>
    <property type="match status" value="1"/>
</dbReference>
<dbReference type="Proteomes" id="UP000887013">
    <property type="component" value="Unassembled WGS sequence"/>
</dbReference>
<dbReference type="PANTHER" id="PTHR37984">
    <property type="entry name" value="PROTEIN CBG26694"/>
    <property type="match status" value="1"/>
</dbReference>
<organism evidence="2 3">
    <name type="scientific">Nephila pilipes</name>
    <name type="common">Giant wood spider</name>
    <name type="synonym">Nephila maculata</name>
    <dbReference type="NCBI Taxonomy" id="299642"/>
    <lineage>
        <taxon>Eukaryota</taxon>
        <taxon>Metazoa</taxon>
        <taxon>Ecdysozoa</taxon>
        <taxon>Arthropoda</taxon>
        <taxon>Chelicerata</taxon>
        <taxon>Arachnida</taxon>
        <taxon>Araneae</taxon>
        <taxon>Araneomorphae</taxon>
        <taxon>Entelegynae</taxon>
        <taxon>Araneoidea</taxon>
        <taxon>Nephilidae</taxon>
        <taxon>Nephila</taxon>
    </lineage>
</organism>
<dbReference type="GO" id="GO:0071897">
    <property type="term" value="P:DNA biosynthetic process"/>
    <property type="evidence" value="ECO:0007669"/>
    <property type="project" value="UniProtKB-ARBA"/>
</dbReference>
<dbReference type="PROSITE" id="PS50878">
    <property type="entry name" value="RT_POL"/>
    <property type="match status" value="1"/>
</dbReference>
<comment type="caution">
    <text evidence="2">The sequence shown here is derived from an EMBL/GenBank/DDBJ whole genome shotgun (WGS) entry which is preliminary data.</text>
</comment>
<dbReference type="OrthoDB" id="7698356at2759"/>
<proteinExistence type="predicted"/>
<evidence type="ECO:0000259" key="1">
    <source>
        <dbReference type="PROSITE" id="PS50878"/>
    </source>
</evidence>
<dbReference type="SUPFAM" id="SSF56672">
    <property type="entry name" value="DNA/RNA polymerases"/>
    <property type="match status" value="1"/>
</dbReference>
<dbReference type="InterPro" id="IPR050951">
    <property type="entry name" value="Retrovirus_Pol_polyprotein"/>
</dbReference>
<protein>
    <submittedName>
        <fullName evidence="2">Transposon Ty3-I Gag-Pol polyprotein</fullName>
    </submittedName>
</protein>
<dbReference type="AlphaFoldDB" id="A0A8X6PMW6"/>
<keyword evidence="3" id="KW-1185">Reference proteome</keyword>
<dbReference type="InterPro" id="IPR043128">
    <property type="entry name" value="Rev_trsase/Diguanyl_cyclase"/>
</dbReference>
<name>A0A8X6PMW6_NEPPI</name>
<sequence length="153" mass="17884">MLLRFIYEVLSGINFVFPYLDDILIASTNERQHKDHLKIIFERSNSYGLKTNISKSVFGVREIEFLGYLISQEGSRPLPEKVQAIINCKKPETLHDLRTFLGMINFYRRYLKDAAKTQTLLHDYLKEAKKKEIGEKFSGLIKLKNSLKNVRMI</sequence>
<feature type="domain" description="Reverse transcriptase" evidence="1">
    <location>
        <begin position="1"/>
        <end position="70"/>
    </location>
</feature>
<evidence type="ECO:0000313" key="3">
    <source>
        <dbReference type="Proteomes" id="UP000887013"/>
    </source>
</evidence>
<dbReference type="InterPro" id="IPR000477">
    <property type="entry name" value="RT_dom"/>
</dbReference>
<dbReference type="Gene3D" id="3.30.70.270">
    <property type="match status" value="2"/>
</dbReference>